<proteinExistence type="predicted"/>
<evidence type="ECO:0000256" key="1">
    <source>
        <dbReference type="SAM" id="MobiDB-lite"/>
    </source>
</evidence>
<dbReference type="AlphaFoldDB" id="A0A0D7ARX7"/>
<evidence type="ECO:0000313" key="2">
    <source>
        <dbReference type="EMBL" id="KIY60755.1"/>
    </source>
</evidence>
<evidence type="ECO:0000313" key="3">
    <source>
        <dbReference type="Proteomes" id="UP000054007"/>
    </source>
</evidence>
<dbReference type="OrthoDB" id="3058987at2759"/>
<feature type="region of interest" description="Disordered" evidence="1">
    <location>
        <begin position="258"/>
        <end position="289"/>
    </location>
</feature>
<dbReference type="Proteomes" id="UP000054007">
    <property type="component" value="Unassembled WGS sequence"/>
</dbReference>
<keyword evidence="3" id="KW-1185">Reference proteome</keyword>
<organism evidence="2 3">
    <name type="scientific">Cylindrobasidium torrendii FP15055 ss-10</name>
    <dbReference type="NCBI Taxonomy" id="1314674"/>
    <lineage>
        <taxon>Eukaryota</taxon>
        <taxon>Fungi</taxon>
        <taxon>Dikarya</taxon>
        <taxon>Basidiomycota</taxon>
        <taxon>Agaricomycotina</taxon>
        <taxon>Agaricomycetes</taxon>
        <taxon>Agaricomycetidae</taxon>
        <taxon>Agaricales</taxon>
        <taxon>Marasmiineae</taxon>
        <taxon>Physalacriaceae</taxon>
        <taxon>Cylindrobasidium</taxon>
    </lineage>
</organism>
<feature type="compositionally biased region" description="Polar residues" evidence="1">
    <location>
        <begin position="1"/>
        <end position="10"/>
    </location>
</feature>
<protein>
    <submittedName>
        <fullName evidence="2">Uncharacterized protein</fullName>
    </submittedName>
</protein>
<name>A0A0D7ARX7_9AGAR</name>
<reference evidence="2 3" key="1">
    <citation type="journal article" date="2015" name="Fungal Genet. Biol.">
        <title>Evolution of novel wood decay mechanisms in Agaricales revealed by the genome sequences of Fistulina hepatica and Cylindrobasidium torrendii.</title>
        <authorList>
            <person name="Floudas D."/>
            <person name="Held B.W."/>
            <person name="Riley R."/>
            <person name="Nagy L.G."/>
            <person name="Koehler G."/>
            <person name="Ransdell A.S."/>
            <person name="Younus H."/>
            <person name="Chow J."/>
            <person name="Chiniquy J."/>
            <person name="Lipzen A."/>
            <person name="Tritt A."/>
            <person name="Sun H."/>
            <person name="Haridas S."/>
            <person name="LaButti K."/>
            <person name="Ohm R.A."/>
            <person name="Kues U."/>
            <person name="Blanchette R.A."/>
            <person name="Grigoriev I.V."/>
            <person name="Minto R.E."/>
            <person name="Hibbett D.S."/>
        </authorList>
    </citation>
    <scope>NUCLEOTIDE SEQUENCE [LARGE SCALE GENOMIC DNA]</scope>
    <source>
        <strain evidence="2 3">FP15055 ss-10</strain>
    </source>
</reference>
<gene>
    <name evidence="2" type="ORF">CYLTODRAFT_460455</name>
</gene>
<sequence>MPATRSSSVVDNAPAPTNPPPAQPIANVRPATAGKPKDKTNKRYTPIPKDMRKSNRGWMDGQRAQVFLPEIPTLVIAKQKGWSSFNEKVIQLQLKYHWCYPYPTKDHEESPHNPADWRQGTSHQLPAMNDSEKQLCANHILEYNKRLRKWLVLQVSKYEKENDIETSRRTSADALTPLFASLKAPRGRSTIQHFLSLCYHNPEYAHHCLKQRVAEEWDARSDQSITRQLPAFRKRVARDVFSKLSSDEQAVIQKLRDEHNKTIRPGADEPLMSTDAPADPDSTTTSKHESRLFQDAVKIVRAAKKLPIILHTLCKVSHKSHPLKYLT</sequence>
<feature type="compositionally biased region" description="Low complexity" evidence="1">
    <location>
        <begin position="273"/>
        <end position="285"/>
    </location>
</feature>
<accession>A0A0D7ARX7</accession>
<dbReference type="EMBL" id="KN881290">
    <property type="protein sequence ID" value="KIY60755.1"/>
    <property type="molecule type" value="Genomic_DNA"/>
</dbReference>
<feature type="region of interest" description="Disordered" evidence="1">
    <location>
        <begin position="1"/>
        <end position="56"/>
    </location>
</feature>